<gene>
    <name evidence="2" type="ORF">MUN33_10965</name>
</gene>
<reference evidence="2" key="1">
    <citation type="submission" date="2022-04" db="EMBL/GenBank/DDBJ databases">
        <title>Corynebacterium kalidii LD5P10.</title>
        <authorList>
            <person name="Sun J.Q."/>
        </authorList>
    </citation>
    <scope>NUCLEOTIDE SEQUENCE</scope>
    <source>
        <strain evidence="2">LD5P10</strain>
    </source>
</reference>
<evidence type="ECO:0000313" key="2">
    <source>
        <dbReference type="EMBL" id="MCJ7859225.1"/>
    </source>
</evidence>
<protein>
    <submittedName>
        <fullName evidence="2">ImmA/IrrE family metallo-endopeptidase</fullName>
    </submittedName>
</protein>
<feature type="domain" description="IrrE N-terminal-like" evidence="1">
    <location>
        <begin position="30"/>
        <end position="117"/>
    </location>
</feature>
<evidence type="ECO:0000313" key="3">
    <source>
        <dbReference type="Proteomes" id="UP001139207"/>
    </source>
</evidence>
<accession>A0A9X1WKX4</accession>
<organism evidence="2 3">
    <name type="scientific">Corynebacterium kalidii</name>
    <dbReference type="NCBI Taxonomy" id="2931982"/>
    <lineage>
        <taxon>Bacteria</taxon>
        <taxon>Bacillati</taxon>
        <taxon>Actinomycetota</taxon>
        <taxon>Actinomycetes</taxon>
        <taxon>Mycobacteriales</taxon>
        <taxon>Corynebacteriaceae</taxon>
        <taxon>Corynebacterium</taxon>
    </lineage>
</organism>
<dbReference type="RefSeq" id="WP_244804955.1">
    <property type="nucleotide sequence ID" value="NZ_JALIEA010000017.1"/>
</dbReference>
<evidence type="ECO:0000259" key="1">
    <source>
        <dbReference type="Pfam" id="PF06114"/>
    </source>
</evidence>
<name>A0A9X1WKX4_9CORY</name>
<keyword evidence="3" id="KW-1185">Reference proteome</keyword>
<sequence>MTITTTDPEAYARENNIAVGDHHGGEKGRRHPDGSITLRSDLGPIARRCTLAHELGHHTYDHKPTTDQVLHNRQERKADEYAARMLIDPDAYREAEAHYGPHAGAIAWSLGVTRHLVEVWRAMVYTTPHKLTVRN</sequence>
<dbReference type="Gene3D" id="1.10.10.2910">
    <property type="match status" value="1"/>
</dbReference>
<dbReference type="EMBL" id="JALIEA010000017">
    <property type="protein sequence ID" value="MCJ7859225.1"/>
    <property type="molecule type" value="Genomic_DNA"/>
</dbReference>
<dbReference type="InterPro" id="IPR010359">
    <property type="entry name" value="IrrE_HExxH"/>
</dbReference>
<dbReference type="Pfam" id="PF06114">
    <property type="entry name" value="Peptidase_M78"/>
    <property type="match status" value="1"/>
</dbReference>
<dbReference type="AlphaFoldDB" id="A0A9X1WKX4"/>
<proteinExistence type="predicted"/>
<dbReference type="Proteomes" id="UP001139207">
    <property type="component" value="Unassembled WGS sequence"/>
</dbReference>
<comment type="caution">
    <text evidence="2">The sequence shown here is derived from an EMBL/GenBank/DDBJ whole genome shotgun (WGS) entry which is preliminary data.</text>
</comment>